<gene>
    <name evidence="2" type="ORF">AVDCRST_MAG13-2658</name>
</gene>
<dbReference type="EMBL" id="CADCVO010000425">
    <property type="protein sequence ID" value="CAA9508314.1"/>
    <property type="molecule type" value="Genomic_DNA"/>
</dbReference>
<reference evidence="2" key="1">
    <citation type="submission" date="2020-02" db="EMBL/GenBank/DDBJ databases">
        <authorList>
            <person name="Meier V. D."/>
        </authorList>
    </citation>
    <scope>NUCLEOTIDE SEQUENCE</scope>
    <source>
        <strain evidence="2">AVDCRST_MAG13</strain>
    </source>
</reference>
<accession>A0A6J4SY64</accession>
<dbReference type="AlphaFoldDB" id="A0A6J4SY64"/>
<organism evidence="2">
    <name type="scientific">uncultured Solirubrobacteraceae bacterium</name>
    <dbReference type="NCBI Taxonomy" id="1162706"/>
    <lineage>
        <taxon>Bacteria</taxon>
        <taxon>Bacillati</taxon>
        <taxon>Actinomycetota</taxon>
        <taxon>Thermoleophilia</taxon>
        <taxon>Solirubrobacterales</taxon>
        <taxon>Solirubrobacteraceae</taxon>
        <taxon>environmental samples</taxon>
    </lineage>
</organism>
<name>A0A6J4SY64_9ACTN</name>
<protein>
    <submittedName>
        <fullName evidence="2">Uncharacterized protein</fullName>
    </submittedName>
</protein>
<proteinExistence type="predicted"/>
<feature type="region of interest" description="Disordered" evidence="1">
    <location>
        <begin position="26"/>
        <end position="67"/>
    </location>
</feature>
<evidence type="ECO:0000313" key="2">
    <source>
        <dbReference type="EMBL" id="CAA9508314.1"/>
    </source>
</evidence>
<evidence type="ECO:0000256" key="1">
    <source>
        <dbReference type="SAM" id="MobiDB-lite"/>
    </source>
</evidence>
<sequence length="67" mass="7154">MDLLFVLIVVAIFLSLAYGFYSRRGSGIDQHPRGGGHTEDPGVGTGPSRISAAEDETEGVFDTRGTR</sequence>
<feature type="compositionally biased region" description="Basic and acidic residues" evidence="1">
    <location>
        <begin position="30"/>
        <end position="40"/>
    </location>
</feature>